<organism evidence="1 2">
    <name type="scientific">Auriscalpium vulgare</name>
    <dbReference type="NCBI Taxonomy" id="40419"/>
    <lineage>
        <taxon>Eukaryota</taxon>
        <taxon>Fungi</taxon>
        <taxon>Dikarya</taxon>
        <taxon>Basidiomycota</taxon>
        <taxon>Agaricomycotina</taxon>
        <taxon>Agaricomycetes</taxon>
        <taxon>Russulales</taxon>
        <taxon>Auriscalpiaceae</taxon>
        <taxon>Auriscalpium</taxon>
    </lineage>
</organism>
<reference evidence="1" key="1">
    <citation type="submission" date="2021-02" db="EMBL/GenBank/DDBJ databases">
        <authorList>
            <consortium name="DOE Joint Genome Institute"/>
            <person name="Ahrendt S."/>
            <person name="Looney B.P."/>
            <person name="Miyauchi S."/>
            <person name="Morin E."/>
            <person name="Drula E."/>
            <person name="Courty P.E."/>
            <person name="Chicoki N."/>
            <person name="Fauchery L."/>
            <person name="Kohler A."/>
            <person name="Kuo A."/>
            <person name="Labutti K."/>
            <person name="Pangilinan J."/>
            <person name="Lipzen A."/>
            <person name="Riley R."/>
            <person name="Andreopoulos W."/>
            <person name="He G."/>
            <person name="Johnson J."/>
            <person name="Barry K.W."/>
            <person name="Grigoriev I.V."/>
            <person name="Nagy L."/>
            <person name="Hibbett D."/>
            <person name="Henrissat B."/>
            <person name="Matheny P.B."/>
            <person name="Labbe J."/>
            <person name="Martin F."/>
        </authorList>
    </citation>
    <scope>NUCLEOTIDE SEQUENCE</scope>
    <source>
        <strain evidence="1">FP105234-sp</strain>
    </source>
</reference>
<evidence type="ECO:0000313" key="1">
    <source>
        <dbReference type="EMBL" id="KAI0052772.1"/>
    </source>
</evidence>
<accession>A0ACB8S9A5</accession>
<proteinExistence type="predicted"/>
<protein>
    <submittedName>
        <fullName evidence="1">Uncharacterized protein</fullName>
    </submittedName>
</protein>
<dbReference type="Proteomes" id="UP000814033">
    <property type="component" value="Unassembled WGS sequence"/>
</dbReference>
<gene>
    <name evidence="1" type="ORF">FA95DRAFT_1161666</name>
</gene>
<comment type="caution">
    <text evidence="1">The sequence shown here is derived from an EMBL/GenBank/DDBJ whole genome shotgun (WGS) entry which is preliminary data.</text>
</comment>
<name>A0ACB8S9A5_9AGAM</name>
<evidence type="ECO:0000313" key="2">
    <source>
        <dbReference type="Proteomes" id="UP000814033"/>
    </source>
</evidence>
<reference evidence="1" key="2">
    <citation type="journal article" date="2022" name="New Phytol.">
        <title>Evolutionary transition to the ectomycorrhizal habit in the genomes of a hyperdiverse lineage of mushroom-forming fungi.</title>
        <authorList>
            <person name="Looney B."/>
            <person name="Miyauchi S."/>
            <person name="Morin E."/>
            <person name="Drula E."/>
            <person name="Courty P.E."/>
            <person name="Kohler A."/>
            <person name="Kuo A."/>
            <person name="LaButti K."/>
            <person name="Pangilinan J."/>
            <person name="Lipzen A."/>
            <person name="Riley R."/>
            <person name="Andreopoulos W."/>
            <person name="He G."/>
            <person name="Johnson J."/>
            <person name="Nolan M."/>
            <person name="Tritt A."/>
            <person name="Barry K.W."/>
            <person name="Grigoriev I.V."/>
            <person name="Nagy L.G."/>
            <person name="Hibbett D."/>
            <person name="Henrissat B."/>
            <person name="Matheny P.B."/>
            <person name="Labbe J."/>
            <person name="Martin F.M."/>
        </authorList>
    </citation>
    <scope>NUCLEOTIDE SEQUENCE</scope>
    <source>
        <strain evidence="1">FP105234-sp</strain>
    </source>
</reference>
<dbReference type="EMBL" id="MU275843">
    <property type="protein sequence ID" value="KAI0052772.1"/>
    <property type="molecule type" value="Genomic_DNA"/>
</dbReference>
<sequence>MSSPDPFTHALRERIDALTAKERAIFGEATSEDIRDVMARRSNLKVHLQPGERVHHLRRYGELLASLLDFLDTVEGRGDPGRRMRQPEVVNNGYI</sequence>
<keyword evidence="2" id="KW-1185">Reference proteome</keyword>